<keyword evidence="2" id="KW-0732">Signal</keyword>
<reference evidence="5 6" key="1">
    <citation type="submission" date="2016-10" db="EMBL/GenBank/DDBJ databases">
        <title>Draft Genome sequence of Alkanindiges sp. strain H1.</title>
        <authorList>
            <person name="Subhash Y."/>
            <person name="Lee S."/>
        </authorList>
    </citation>
    <scope>NUCLEOTIDE SEQUENCE [LARGE SCALE GENOMIC DNA]</scope>
    <source>
        <strain evidence="5 6">H1</strain>
    </source>
</reference>
<accession>A0A1S8CVQ9</accession>
<dbReference type="OrthoDB" id="28777at2"/>
<dbReference type="EMBL" id="MLCN01000014">
    <property type="protein sequence ID" value="ONG41044.1"/>
    <property type="molecule type" value="Genomic_DNA"/>
</dbReference>
<dbReference type="Proteomes" id="UP000192132">
    <property type="component" value="Unassembled WGS sequence"/>
</dbReference>
<dbReference type="NCBIfam" id="TIGR01451">
    <property type="entry name" value="B_ant_repeat"/>
    <property type="match status" value="2"/>
</dbReference>
<evidence type="ECO:0000256" key="1">
    <source>
        <dbReference type="SAM" id="MobiDB-lite"/>
    </source>
</evidence>
<keyword evidence="6" id="KW-1185">Reference proteome</keyword>
<feature type="domain" description="Alpha-galactosidase NEW3" evidence="4">
    <location>
        <begin position="524"/>
        <end position="611"/>
    </location>
</feature>
<sequence length="887" mass="89834">MSKHITLPRLNQLAASIAVVVGGLALVPAAHAAAPAAGTNISNIASASYTDGAGRSQTVTSNEVKTTVIQVASFTLEADRSTTANPNGQVSLVHTLTNTGNGSDTFTINTANVNAGDDFDFASIKVYADKNGDGVPDNTNNLSGQTVALNAGESINLVVVTTTPSTATALQQGQLTISATTSVSGTAAADQTKTNTDTVNVTSNATIVLTKSASVSAVQVGDTVEYTLTYKNTGNTTATDVIVTDVIPANLTYTGSSAVWSGSATGLTDASATDDNYDFGVTQAGRLTFKIASVAPNTTGTLKFKATVDTTAPAGDIINVANASYDPDGNPVTNDTETTPSNPSKVTVAATYLGAINDSSTDNYNDAGRTGTLTDTQSLTIAQGQTATFNTYVWNRGNSTESYNLTAITAGLPAGTIVQFFKADGVTPLTDTNSDTTVDSGPLAPATSQLVVVKVTGPSTYSGNGSVTVTADPVNNTAIAANDTTLLNVTVTASTVDLTKNGSTQAVDGDGPYDSNTIVQTATIEAGQPATLQLAITNDGTSPDNFNLSVDPATLPSGWTVTFYEADDTTGACSNTVITNTGTIAAGATNKICAVVTPPANALPGNTDLVFVVNSPATGLSDSLKDRVIVDENRSFVFTPDRNGQVAPGGTVVYTHTLKNTGNVTEGDAAGELPVAVNNTLAGTNTTLFIDLNNDGIAQSNEQIVGGDIHSVLPAGLIPGQTITLLAKVESPASATDGQQDVAVITVTPTGAINGEAAPTALKVTDTTTVNDGQARLLKEQARDADCDGTEDASYTTSTINAKPGECVIYRITATNDGSVGVTNLVINDSVPVYTTLAANPAPTNDATIGTIGGATTAGSTGNVSNSVGSLAPAASARLKFAVQVNK</sequence>
<dbReference type="PANTHER" id="PTHR34819">
    <property type="entry name" value="LARGE CYSTEINE-RICH PERIPLASMIC PROTEIN OMCB"/>
    <property type="match status" value="1"/>
</dbReference>
<dbReference type="PANTHER" id="PTHR34819:SF3">
    <property type="entry name" value="CELL SURFACE PROTEIN"/>
    <property type="match status" value="1"/>
</dbReference>
<feature type="region of interest" description="Disordered" evidence="1">
    <location>
        <begin position="322"/>
        <end position="344"/>
    </location>
</feature>
<name>A0A1S8CVQ9_9GAMM</name>
<dbReference type="AlphaFoldDB" id="A0A1S8CVQ9"/>
<comment type="caution">
    <text evidence="5">The sequence shown here is derived from an EMBL/GenBank/DDBJ whole genome shotgun (WGS) entry which is preliminary data.</text>
</comment>
<evidence type="ECO:0000256" key="2">
    <source>
        <dbReference type="SAM" id="SignalP"/>
    </source>
</evidence>
<dbReference type="InterPro" id="IPR018905">
    <property type="entry name" value="A-galactase_NEW3"/>
</dbReference>
<feature type="compositionally biased region" description="Polar residues" evidence="1">
    <location>
        <begin position="331"/>
        <end position="344"/>
    </location>
</feature>
<feature type="domain" description="DUF11" evidence="3">
    <location>
        <begin position="207"/>
        <end position="338"/>
    </location>
</feature>
<evidence type="ECO:0000259" key="4">
    <source>
        <dbReference type="Pfam" id="PF10633"/>
    </source>
</evidence>
<evidence type="ECO:0000259" key="3">
    <source>
        <dbReference type="Pfam" id="PF01345"/>
    </source>
</evidence>
<dbReference type="Gene3D" id="2.60.40.740">
    <property type="match status" value="1"/>
</dbReference>
<feature type="signal peptide" evidence="2">
    <location>
        <begin position="1"/>
        <end position="32"/>
    </location>
</feature>
<evidence type="ECO:0008006" key="7">
    <source>
        <dbReference type="Google" id="ProtNLM"/>
    </source>
</evidence>
<feature type="chain" id="PRO_5012661723" description="Repeat protein (TIGR01451 family)" evidence="2">
    <location>
        <begin position="33"/>
        <end position="887"/>
    </location>
</feature>
<dbReference type="InterPro" id="IPR001434">
    <property type="entry name" value="OmcB-like_DUF11"/>
</dbReference>
<dbReference type="RefSeq" id="WP_076877772.1">
    <property type="nucleotide sequence ID" value="NZ_MLCN01000014.1"/>
</dbReference>
<dbReference type="InterPro" id="IPR047589">
    <property type="entry name" value="DUF11_rpt"/>
</dbReference>
<proteinExistence type="predicted"/>
<dbReference type="Pfam" id="PF01345">
    <property type="entry name" value="DUF11"/>
    <property type="match status" value="1"/>
</dbReference>
<protein>
    <recommendedName>
        <fullName evidence="7">Repeat protein (TIGR01451 family)</fullName>
    </recommendedName>
</protein>
<gene>
    <name evidence="5" type="ORF">BKE30_06360</name>
</gene>
<evidence type="ECO:0000313" key="6">
    <source>
        <dbReference type="Proteomes" id="UP000192132"/>
    </source>
</evidence>
<organism evidence="5 6">
    <name type="scientific">Alkanindiges hydrocarboniclasticus</name>
    <dbReference type="NCBI Taxonomy" id="1907941"/>
    <lineage>
        <taxon>Bacteria</taxon>
        <taxon>Pseudomonadati</taxon>
        <taxon>Pseudomonadota</taxon>
        <taxon>Gammaproteobacteria</taxon>
        <taxon>Moraxellales</taxon>
        <taxon>Moraxellaceae</taxon>
        <taxon>Alkanindiges</taxon>
    </lineage>
</organism>
<dbReference type="Pfam" id="PF10633">
    <property type="entry name" value="NPCBM_assoc"/>
    <property type="match status" value="1"/>
</dbReference>
<dbReference type="STRING" id="1907941.BKE30_06360"/>
<evidence type="ECO:0000313" key="5">
    <source>
        <dbReference type="EMBL" id="ONG41044.1"/>
    </source>
</evidence>
<dbReference type="InterPro" id="IPR051172">
    <property type="entry name" value="Chlamydia_OmcB"/>
</dbReference>